<evidence type="ECO:0000256" key="4">
    <source>
        <dbReference type="RuleBase" id="RU000487"/>
    </source>
</evidence>
<sequence length="505" mass="55748">MRDVGAGGSYLEGLGSRLELRRRLRLRRDPPNFNKEMYGEGRPIGRTRYSPRPAPRTPELLAFGPLATPAPGPAESDSEMRFWRALRLDFPPGWREPRRVEGAQAECTQVEGEQVERAQVEDAQVKGGQVEDAQVKGGQVEGEQVEGVRVEDAQVEGGQVEGEQVEDAQVEGGQVEEQVKGAQVEREPVGRENRRRDPGGDYPVERGLVVSWEDMETMWRHTYHSLSLQPSDSPVLLTEPALNPLASRQQTAEVFFEQLGVPAFYMSIQAVLALFAAGFTTGLVLDSGAGLTQSVPVFEGYCLPHGVQQLGLAGLDLTHHLMLLVQSQGIMLLRGADRRVLEDIKETCCYVAMDFDEELVGKPDSLEKVYRLPDGKVLRLREPLFHCPEALFSPRLAGLEALGVDKMCLRSVLRCDADLRPALFSNIVLAGGSTIFPGFDKRLVRDVVKAAPASTPVQVTAPPERKLSVWMGGSILASLSAFQDMWIRAEEFKEVGPNVVHQRCF</sequence>
<keyword evidence="6" id="KW-1185">Reference proteome</keyword>
<dbReference type="PRINTS" id="PR00190">
    <property type="entry name" value="ACTIN"/>
</dbReference>
<feature type="compositionally biased region" description="Basic and acidic residues" evidence="5">
    <location>
        <begin position="177"/>
        <end position="199"/>
    </location>
</feature>
<feature type="region of interest" description="Disordered" evidence="5">
    <location>
        <begin position="122"/>
        <end position="203"/>
    </location>
</feature>
<evidence type="ECO:0000313" key="6">
    <source>
        <dbReference type="Proteomes" id="UP000189704"/>
    </source>
</evidence>
<dbReference type="Gene3D" id="3.90.640.10">
    <property type="entry name" value="Actin, Chain A, domain 4"/>
    <property type="match status" value="1"/>
</dbReference>
<dbReference type="CTD" id="84517"/>
<protein>
    <submittedName>
        <fullName evidence="7">Actin-related protein T3</fullName>
    </submittedName>
</protein>
<comment type="subcellular location">
    <subcellularLocation>
        <location evidence="1">Cytoplasm</location>
        <location evidence="1">Cytoskeleton</location>
    </subcellularLocation>
</comment>
<keyword evidence="3" id="KW-0206">Cytoskeleton</keyword>
<organism evidence="6 7">
    <name type="scientific">Carlito syrichta</name>
    <name type="common">Philippine tarsier</name>
    <name type="synonym">Tarsius syrichta</name>
    <dbReference type="NCBI Taxonomy" id="1868482"/>
    <lineage>
        <taxon>Eukaryota</taxon>
        <taxon>Metazoa</taxon>
        <taxon>Chordata</taxon>
        <taxon>Craniata</taxon>
        <taxon>Vertebrata</taxon>
        <taxon>Euteleostomi</taxon>
        <taxon>Mammalia</taxon>
        <taxon>Eutheria</taxon>
        <taxon>Euarchontoglires</taxon>
        <taxon>Primates</taxon>
        <taxon>Haplorrhini</taxon>
        <taxon>Tarsiiformes</taxon>
        <taxon>Tarsiidae</taxon>
        <taxon>Carlito</taxon>
    </lineage>
</organism>
<dbReference type="GO" id="GO:0005856">
    <property type="term" value="C:cytoskeleton"/>
    <property type="evidence" value="ECO:0007669"/>
    <property type="project" value="UniProtKB-SubCell"/>
</dbReference>
<dbReference type="OrthoDB" id="6953074at2759"/>
<evidence type="ECO:0000256" key="3">
    <source>
        <dbReference type="ARBA" id="ARBA00023212"/>
    </source>
</evidence>
<reference evidence="7" key="1">
    <citation type="submission" date="2025-08" db="UniProtKB">
        <authorList>
            <consortium name="RefSeq"/>
        </authorList>
    </citation>
    <scope>IDENTIFICATION</scope>
</reference>
<dbReference type="FunFam" id="3.30.420.40:FF:000502">
    <property type="entry name" value="Actin-Related Proteins"/>
    <property type="match status" value="1"/>
</dbReference>
<dbReference type="InterPro" id="IPR004000">
    <property type="entry name" value="Actin"/>
</dbReference>
<comment type="similarity">
    <text evidence="2 4">Belongs to the actin family.</text>
</comment>
<feature type="compositionally biased region" description="Low complexity" evidence="5">
    <location>
        <begin position="135"/>
        <end position="145"/>
    </location>
</feature>
<dbReference type="PANTHER" id="PTHR11937">
    <property type="entry name" value="ACTIN"/>
    <property type="match status" value="1"/>
</dbReference>
<dbReference type="Proteomes" id="UP000189704">
    <property type="component" value="Unplaced"/>
</dbReference>
<dbReference type="SUPFAM" id="SSF53067">
    <property type="entry name" value="Actin-like ATPase domain"/>
    <property type="match status" value="2"/>
</dbReference>
<dbReference type="GeneID" id="103255000"/>
<dbReference type="Pfam" id="PF00022">
    <property type="entry name" value="Actin"/>
    <property type="match status" value="1"/>
</dbReference>
<evidence type="ECO:0000313" key="7">
    <source>
        <dbReference type="RefSeq" id="XP_008051169.1"/>
    </source>
</evidence>
<evidence type="ECO:0000256" key="2">
    <source>
        <dbReference type="ARBA" id="ARBA00006752"/>
    </source>
</evidence>
<dbReference type="SMART" id="SM00268">
    <property type="entry name" value="ACTIN"/>
    <property type="match status" value="1"/>
</dbReference>
<evidence type="ECO:0000256" key="1">
    <source>
        <dbReference type="ARBA" id="ARBA00004245"/>
    </source>
</evidence>
<gene>
    <name evidence="7" type="primary">ACTRT3</name>
</gene>
<feature type="region of interest" description="Disordered" evidence="5">
    <location>
        <begin position="29"/>
        <end position="76"/>
    </location>
</feature>
<proteinExistence type="inferred from homology"/>
<dbReference type="KEGG" id="csyr:103255000"/>
<accession>A0A1U7STI3</accession>
<name>A0A1U7STI3_CARSF</name>
<dbReference type="FunFam" id="3.90.640.10:FF:000007">
    <property type="entry name" value="Actin like 7B"/>
    <property type="match status" value="1"/>
</dbReference>
<keyword evidence="3" id="KW-0963">Cytoplasm</keyword>
<dbReference type="AlphaFoldDB" id="A0A1U7STI3"/>
<dbReference type="Gene3D" id="3.30.420.40">
    <property type="match status" value="2"/>
</dbReference>
<evidence type="ECO:0000256" key="5">
    <source>
        <dbReference type="SAM" id="MobiDB-lite"/>
    </source>
</evidence>
<dbReference type="InterPro" id="IPR043129">
    <property type="entry name" value="ATPase_NBD"/>
</dbReference>
<dbReference type="RefSeq" id="XP_008051169.1">
    <property type="nucleotide sequence ID" value="XM_008052978.1"/>
</dbReference>